<sequence>MNKISRTEIKLPCFQETINVSDNYRDYKENSQILIINQNTCWIKNKKKRTQQSFNFEDLKNVLKFSNYSDGYTTTWSFENIKVLKALGYELTITKIKK</sequence>
<evidence type="ECO:0000313" key="2">
    <source>
        <dbReference type="Proteomes" id="UP001302696"/>
    </source>
</evidence>
<name>A0ABZ0Q3H8_9LACO</name>
<gene>
    <name evidence="1" type="ORF">N6G96_07180</name>
</gene>
<reference evidence="2" key="1">
    <citation type="submission" date="2024-06" db="EMBL/GenBank/DDBJ databases">
        <authorList>
            <person name="Chang H.C."/>
            <person name="Mun S.Y."/>
        </authorList>
    </citation>
    <scope>NUCLEOTIDE SEQUENCE [LARGE SCALE GENOMIC DNA]</scope>
    <source>
        <strain evidence="2">KT1</strain>
    </source>
</reference>
<dbReference type="EMBL" id="CP104778">
    <property type="protein sequence ID" value="WPC21072.1"/>
    <property type="molecule type" value="Genomic_DNA"/>
</dbReference>
<dbReference type="Proteomes" id="UP001302696">
    <property type="component" value="Chromosome"/>
</dbReference>
<proteinExistence type="predicted"/>
<accession>A0ABZ0Q3H8</accession>
<keyword evidence="2" id="KW-1185">Reference proteome</keyword>
<organism evidence="1 2">
    <name type="scientific">Pediococcus inopinatus</name>
    <dbReference type="NCBI Taxonomy" id="114090"/>
    <lineage>
        <taxon>Bacteria</taxon>
        <taxon>Bacillati</taxon>
        <taxon>Bacillota</taxon>
        <taxon>Bacilli</taxon>
        <taxon>Lactobacillales</taxon>
        <taxon>Lactobacillaceae</taxon>
        <taxon>Pediococcus</taxon>
    </lineage>
</organism>
<dbReference type="RefSeq" id="WP_323707365.1">
    <property type="nucleotide sequence ID" value="NZ_CP104774.1"/>
</dbReference>
<protein>
    <submittedName>
        <fullName evidence="1">Uncharacterized protein</fullName>
    </submittedName>
</protein>
<evidence type="ECO:0000313" key="1">
    <source>
        <dbReference type="EMBL" id="WPC21072.1"/>
    </source>
</evidence>